<gene>
    <name evidence="4" type="ORF">ACHAWU_009649</name>
</gene>
<dbReference type="PROSITE" id="PS50076">
    <property type="entry name" value="DNAJ_2"/>
    <property type="match status" value="1"/>
</dbReference>
<dbReference type="InterPro" id="IPR001623">
    <property type="entry name" value="DnaJ_domain"/>
</dbReference>
<evidence type="ECO:0000256" key="1">
    <source>
        <dbReference type="ARBA" id="ARBA00010476"/>
    </source>
</evidence>
<dbReference type="PANTHER" id="PTHR14021:SF15">
    <property type="entry name" value="IRON-SULFUR CLUSTER CO-CHAPERONE PROTEIN HSCB"/>
    <property type="match status" value="1"/>
</dbReference>
<evidence type="ECO:0000256" key="2">
    <source>
        <dbReference type="ARBA" id="ARBA00023186"/>
    </source>
</evidence>
<accession>A0ABD3MA49</accession>
<dbReference type="CDD" id="cd06257">
    <property type="entry name" value="DnaJ"/>
    <property type="match status" value="1"/>
</dbReference>
<dbReference type="InterPro" id="IPR004640">
    <property type="entry name" value="HscB"/>
</dbReference>
<dbReference type="Proteomes" id="UP001530293">
    <property type="component" value="Unassembled WGS sequence"/>
</dbReference>
<dbReference type="SMART" id="SM00271">
    <property type="entry name" value="DnaJ"/>
    <property type="match status" value="1"/>
</dbReference>
<dbReference type="SUPFAM" id="SSF46565">
    <property type="entry name" value="Chaperone J-domain"/>
    <property type="match status" value="1"/>
</dbReference>
<dbReference type="Gene3D" id="1.20.1280.20">
    <property type="entry name" value="HscB, C-terminal domain"/>
    <property type="match status" value="1"/>
</dbReference>
<dbReference type="NCBIfam" id="TIGR00714">
    <property type="entry name" value="hscB"/>
    <property type="match status" value="1"/>
</dbReference>
<dbReference type="PANTHER" id="PTHR14021">
    <property type="entry name" value="IRON-SULFUR CLUSTER CO-CHAPERONE PROTEIN HSCB"/>
    <property type="match status" value="1"/>
</dbReference>
<evidence type="ECO:0000313" key="5">
    <source>
        <dbReference type="Proteomes" id="UP001530293"/>
    </source>
</evidence>
<proteinExistence type="inferred from homology"/>
<dbReference type="InterPro" id="IPR009073">
    <property type="entry name" value="HscB_oligo_C"/>
</dbReference>
<dbReference type="SUPFAM" id="SSF47144">
    <property type="entry name" value="HSC20 (HSCB), C-terminal oligomerisation domain"/>
    <property type="match status" value="1"/>
</dbReference>
<dbReference type="Pfam" id="PF07743">
    <property type="entry name" value="HSCB_C"/>
    <property type="match status" value="1"/>
</dbReference>
<sequence length="241" mass="27014">MAPAKHLLHLFQRNAVASGWSYPHLSKGGSLIRRRCNDARLSGVVFASSAASKVSSPSSSATTMTNYFDILGVEQSFLQSPSELKAKYKSLMSKFHPDRHHALASAASPSSNNNEEEVRSQMATMATDVTRAYSVLEDPLSRSLHLLELGGEAISESDRSIVNNNLLMKIVMVREEVDNASTDEELRPILQSCREEQDEICEKLAVSFRKERMEDAKYLTAELQYWKRVEETIIEKMQSVD</sequence>
<organism evidence="4 5">
    <name type="scientific">Discostella pseudostelligera</name>
    <dbReference type="NCBI Taxonomy" id="259834"/>
    <lineage>
        <taxon>Eukaryota</taxon>
        <taxon>Sar</taxon>
        <taxon>Stramenopiles</taxon>
        <taxon>Ochrophyta</taxon>
        <taxon>Bacillariophyta</taxon>
        <taxon>Coscinodiscophyceae</taxon>
        <taxon>Thalassiosirophycidae</taxon>
        <taxon>Stephanodiscales</taxon>
        <taxon>Stephanodiscaceae</taxon>
        <taxon>Discostella</taxon>
    </lineage>
</organism>
<feature type="domain" description="J" evidence="3">
    <location>
        <begin position="66"/>
        <end position="141"/>
    </location>
</feature>
<reference evidence="4 5" key="1">
    <citation type="submission" date="2024-10" db="EMBL/GenBank/DDBJ databases">
        <title>Updated reference genomes for cyclostephanoid diatoms.</title>
        <authorList>
            <person name="Roberts W.R."/>
            <person name="Alverson A.J."/>
        </authorList>
    </citation>
    <scope>NUCLEOTIDE SEQUENCE [LARGE SCALE GENOMIC DNA]</scope>
    <source>
        <strain evidence="4 5">AJA232-27</strain>
    </source>
</reference>
<keyword evidence="2" id="KW-0143">Chaperone</keyword>
<dbReference type="Pfam" id="PF00226">
    <property type="entry name" value="DnaJ"/>
    <property type="match status" value="1"/>
</dbReference>
<dbReference type="InterPro" id="IPR036869">
    <property type="entry name" value="J_dom_sf"/>
</dbReference>
<comment type="caution">
    <text evidence="4">The sequence shown here is derived from an EMBL/GenBank/DDBJ whole genome shotgun (WGS) entry which is preliminary data.</text>
</comment>
<dbReference type="Gene3D" id="1.10.287.110">
    <property type="entry name" value="DnaJ domain"/>
    <property type="match status" value="1"/>
</dbReference>
<dbReference type="InterPro" id="IPR036386">
    <property type="entry name" value="HscB_C_sf"/>
</dbReference>
<evidence type="ECO:0000259" key="3">
    <source>
        <dbReference type="PROSITE" id="PS50076"/>
    </source>
</evidence>
<dbReference type="AlphaFoldDB" id="A0ABD3MA49"/>
<dbReference type="EMBL" id="JALLBG020000168">
    <property type="protein sequence ID" value="KAL3760970.1"/>
    <property type="molecule type" value="Genomic_DNA"/>
</dbReference>
<evidence type="ECO:0000313" key="4">
    <source>
        <dbReference type="EMBL" id="KAL3760970.1"/>
    </source>
</evidence>
<keyword evidence="5" id="KW-1185">Reference proteome</keyword>
<comment type="similarity">
    <text evidence="1">Belongs to the HscB family.</text>
</comment>
<protein>
    <recommendedName>
        <fullName evidence="3">J domain-containing protein</fullName>
    </recommendedName>
</protein>
<name>A0ABD3MA49_9STRA</name>